<organism evidence="1 2">
    <name type="scientific">Archangium minus</name>
    <dbReference type="NCBI Taxonomy" id="83450"/>
    <lineage>
        <taxon>Bacteria</taxon>
        <taxon>Pseudomonadati</taxon>
        <taxon>Myxococcota</taxon>
        <taxon>Myxococcia</taxon>
        <taxon>Myxococcales</taxon>
        <taxon>Cystobacterineae</taxon>
        <taxon>Archangiaceae</taxon>
        <taxon>Archangium</taxon>
    </lineage>
</organism>
<name>A0ABY9X8N1_9BACT</name>
<dbReference type="InterPro" id="IPR049799">
    <property type="entry name" value="SitI3-like"/>
</dbReference>
<reference evidence="1 2" key="1">
    <citation type="submission" date="2019-08" db="EMBL/GenBank/DDBJ databases">
        <title>Archangium and Cystobacter genomes.</title>
        <authorList>
            <person name="Chen I.-C.K."/>
            <person name="Wielgoss S."/>
        </authorList>
    </citation>
    <scope>NUCLEOTIDE SEQUENCE [LARGE SCALE GENOMIC DNA]</scope>
    <source>
        <strain evidence="1 2">Cbm 6</strain>
    </source>
</reference>
<evidence type="ECO:0000313" key="2">
    <source>
        <dbReference type="Proteomes" id="UP001611383"/>
    </source>
</evidence>
<keyword evidence="2" id="KW-1185">Reference proteome</keyword>
<accession>A0ABY9X8N1</accession>
<dbReference type="RefSeq" id="WP_395812032.1">
    <property type="nucleotide sequence ID" value="NZ_CP043494.1"/>
</dbReference>
<dbReference type="NCBIfam" id="NF040657">
    <property type="entry name" value="immun_SitI3"/>
    <property type="match status" value="1"/>
</dbReference>
<sequence>MALDYDLDLSTHLKPTQALEKLAGHLAGLAWSEDKSCLFNTDVTISANMPREGWRRIIERGFQFIPTLSVGFRRASDANWDKFRQLLLETTLLLLEDTQDAVLLFNGENIVLQQLGGKLIFNADSSYWADENWLKSRLTVPFERRSLQSPLL</sequence>
<proteinExistence type="predicted"/>
<evidence type="ECO:0000313" key="1">
    <source>
        <dbReference type="EMBL" id="WNG51742.1"/>
    </source>
</evidence>
<protein>
    <submittedName>
        <fullName evidence="1">Uncharacterized protein</fullName>
    </submittedName>
</protein>
<dbReference type="Proteomes" id="UP001611383">
    <property type="component" value="Chromosome"/>
</dbReference>
<dbReference type="EMBL" id="CP043494">
    <property type="protein sequence ID" value="WNG51742.1"/>
    <property type="molecule type" value="Genomic_DNA"/>
</dbReference>
<gene>
    <name evidence="1" type="ORF">F0U60_52280</name>
</gene>